<evidence type="ECO:0000313" key="4">
    <source>
        <dbReference type="Proteomes" id="UP000650467"/>
    </source>
</evidence>
<keyword evidence="4" id="KW-1185">Reference proteome</keyword>
<name>A0A835T246_CHLIN</name>
<accession>A0A835T246</accession>
<evidence type="ECO:0000256" key="2">
    <source>
        <dbReference type="SAM" id="Phobius"/>
    </source>
</evidence>
<dbReference type="GO" id="GO:0043495">
    <property type="term" value="F:protein-membrane adaptor activity"/>
    <property type="evidence" value="ECO:0007669"/>
    <property type="project" value="TreeGrafter"/>
</dbReference>
<feature type="compositionally biased region" description="Low complexity" evidence="1">
    <location>
        <begin position="207"/>
        <end position="225"/>
    </location>
</feature>
<dbReference type="OrthoDB" id="512018at2759"/>
<feature type="transmembrane region" description="Helical" evidence="2">
    <location>
        <begin position="12"/>
        <end position="32"/>
    </location>
</feature>
<evidence type="ECO:0000256" key="1">
    <source>
        <dbReference type="SAM" id="MobiDB-lite"/>
    </source>
</evidence>
<dbReference type="Proteomes" id="UP000650467">
    <property type="component" value="Unassembled WGS sequence"/>
</dbReference>
<gene>
    <name evidence="3" type="ORF">HXX76_006060</name>
</gene>
<proteinExistence type="predicted"/>
<dbReference type="EMBL" id="JAEHOC010000011">
    <property type="protein sequence ID" value="KAG2437408.1"/>
    <property type="molecule type" value="Genomic_DNA"/>
</dbReference>
<keyword evidence="2" id="KW-0812">Transmembrane</keyword>
<feature type="region of interest" description="Disordered" evidence="1">
    <location>
        <begin position="200"/>
        <end position="225"/>
    </location>
</feature>
<comment type="caution">
    <text evidence="3">The sequence shown here is derived from an EMBL/GenBank/DDBJ whole genome shotgun (WGS) entry which is preliminary data.</text>
</comment>
<organism evidence="3 4">
    <name type="scientific">Chlamydomonas incerta</name>
    <dbReference type="NCBI Taxonomy" id="51695"/>
    <lineage>
        <taxon>Eukaryota</taxon>
        <taxon>Viridiplantae</taxon>
        <taxon>Chlorophyta</taxon>
        <taxon>core chlorophytes</taxon>
        <taxon>Chlorophyceae</taxon>
        <taxon>CS clade</taxon>
        <taxon>Chlamydomonadales</taxon>
        <taxon>Chlamydomonadaceae</taxon>
        <taxon>Chlamydomonas</taxon>
    </lineage>
</organism>
<sequence length="225" mass="23540">MGPGANSVLLGPWVTLFSLVALLLINGTVWLVRRHKNATTGARRARLNAEIGYLRRESAKLNTPATYAKCAKFQRLANAKEKEVAELSAAPAVPGLGDRMVLLANATKLLAVGAASLWLWDAPVAQVVPRSLLSPLGWLMAFPRSSELAPFGVITLTPWLFVADSATKSLMRAVFPESHAAGGGAAALDVERLTREADTAGRIRPHSQQAAAAAATGSAAAGAQG</sequence>
<dbReference type="GO" id="GO:0043529">
    <property type="term" value="C:GET complex"/>
    <property type="evidence" value="ECO:0007669"/>
    <property type="project" value="TreeGrafter"/>
</dbReference>
<keyword evidence="2" id="KW-0472">Membrane</keyword>
<dbReference type="PANTHER" id="PTHR42650">
    <property type="entry name" value="TAIL-ANCHORED PROTEIN INSERTION RECEPTOR WRB"/>
    <property type="match status" value="1"/>
</dbReference>
<evidence type="ECO:0000313" key="3">
    <source>
        <dbReference type="EMBL" id="KAG2437408.1"/>
    </source>
</evidence>
<dbReference type="PANTHER" id="PTHR42650:SF1">
    <property type="entry name" value="GUIDED ENTRY OF TAIL-ANCHORED PROTEINS FACTOR 1"/>
    <property type="match status" value="1"/>
</dbReference>
<dbReference type="GO" id="GO:0071816">
    <property type="term" value="P:tail-anchored membrane protein insertion into ER membrane"/>
    <property type="evidence" value="ECO:0007669"/>
    <property type="project" value="TreeGrafter"/>
</dbReference>
<keyword evidence="2" id="KW-1133">Transmembrane helix</keyword>
<reference evidence="3" key="1">
    <citation type="journal article" date="2020" name="bioRxiv">
        <title>Comparative genomics of Chlamydomonas.</title>
        <authorList>
            <person name="Craig R.J."/>
            <person name="Hasan A.R."/>
            <person name="Ness R.W."/>
            <person name="Keightley P.D."/>
        </authorList>
    </citation>
    <scope>NUCLEOTIDE SEQUENCE</scope>
    <source>
        <strain evidence="3">SAG 7.73</strain>
    </source>
</reference>
<dbReference type="AlphaFoldDB" id="A0A835T246"/>
<protein>
    <submittedName>
        <fullName evidence="3">Uncharacterized protein</fullName>
    </submittedName>
</protein>